<dbReference type="OrthoDB" id="5373017at2759"/>
<feature type="region of interest" description="Disordered" evidence="1">
    <location>
        <begin position="165"/>
        <end position="271"/>
    </location>
</feature>
<accession>A0A1E1JWB5</accession>
<evidence type="ECO:0000313" key="3">
    <source>
        <dbReference type="Proteomes" id="UP000178912"/>
    </source>
</evidence>
<dbReference type="AlphaFoldDB" id="A0A1E1JWB5"/>
<evidence type="ECO:0000256" key="1">
    <source>
        <dbReference type="SAM" id="MobiDB-lite"/>
    </source>
</evidence>
<organism evidence="2 3">
    <name type="scientific">Rhynchosporium agropyri</name>
    <dbReference type="NCBI Taxonomy" id="914238"/>
    <lineage>
        <taxon>Eukaryota</taxon>
        <taxon>Fungi</taxon>
        <taxon>Dikarya</taxon>
        <taxon>Ascomycota</taxon>
        <taxon>Pezizomycotina</taxon>
        <taxon>Leotiomycetes</taxon>
        <taxon>Helotiales</taxon>
        <taxon>Ploettnerulaceae</taxon>
        <taxon>Rhynchosporium</taxon>
    </lineage>
</organism>
<sequence>MAAATGTRSLGSALSTDQAAILQDLEHGAVCAAEGNEDEDPNGADSRFDYLFEEAEDEDDTYPILGLDTVQEDPALTDQDSAALLESLAHLANYEPPLLNDHDHFESQLQAAATAEVVDAAEVDLSQVCDNFALYDELDAYEYFKRNFDPVPDATDIDLDHVLDATDIDPDPVPDATEIDLVPEDTNVDPVSDTSTNKRKWDQDQDQEYEPDDDSGTSPQTPPPRRQRTVSDDDEAEQLALERELWGPPEGENEDSISRSEQQDSPVPGIDARAFGLHSATALFRRPSSASKKYTRAPMSKLFTSLELTAEQFLQMQAAAKVYMLDPDHPERRDCVGNKGKGEMDMVKLKLFACVESFLEDEGWGPRYFTDENVERSQSRKLRWPEMKNKIIQLVTPLMRRMVTNERQRLYALETRQKERSQIHSKNQARLLHIPAEGWIPVSETRRTEHLASVQHPVVDPKLDDYPYNPDLSFHLNENRQGEEFLDPQETEPSVPKEVGENGENGENAMNCSYLVNLVHDGRRVHSQVILKPDVCSGFASLVQHIHEMMSGATGGQAQQLDSVKVLGPTGLVSVSDEDSWKAAVDLVQQNEWLDGEVKCVVQVVDRVIDRVVVDLTV</sequence>
<feature type="compositionally biased region" description="Acidic residues" evidence="1">
    <location>
        <begin position="166"/>
        <end position="187"/>
    </location>
</feature>
<dbReference type="EMBL" id="FJUX01000004">
    <property type="protein sequence ID" value="CZS90167.1"/>
    <property type="molecule type" value="Genomic_DNA"/>
</dbReference>
<protein>
    <submittedName>
        <fullName evidence="2">Uncharacterized protein</fullName>
    </submittedName>
</protein>
<proteinExistence type="predicted"/>
<reference evidence="3" key="1">
    <citation type="submission" date="2016-03" db="EMBL/GenBank/DDBJ databases">
        <authorList>
            <person name="Guldener U."/>
        </authorList>
    </citation>
    <scope>NUCLEOTIDE SEQUENCE [LARGE SCALE GENOMIC DNA]</scope>
    <source>
        <strain evidence="3">04CH-RAC-A.6.1</strain>
    </source>
</reference>
<feature type="region of interest" description="Disordered" evidence="1">
    <location>
        <begin position="485"/>
        <end position="506"/>
    </location>
</feature>
<gene>
    <name evidence="2" type="ORF">RAG0_01325</name>
</gene>
<evidence type="ECO:0000313" key="2">
    <source>
        <dbReference type="EMBL" id="CZS90167.1"/>
    </source>
</evidence>
<name>A0A1E1JWB5_9HELO</name>
<dbReference type="Proteomes" id="UP000178912">
    <property type="component" value="Unassembled WGS sequence"/>
</dbReference>
<feature type="compositionally biased region" description="Acidic residues" evidence="1">
    <location>
        <begin position="204"/>
        <end position="215"/>
    </location>
</feature>
<keyword evidence="3" id="KW-1185">Reference proteome</keyword>